<proteinExistence type="predicted"/>
<protein>
    <recommendedName>
        <fullName evidence="2">TRF2/HOY1 PH-like domain-containing protein</fullName>
    </recommendedName>
</protein>
<dbReference type="EMBL" id="MTKT01006319">
    <property type="protein sequence ID" value="OWM62781.1"/>
    <property type="molecule type" value="Genomic_DNA"/>
</dbReference>
<keyword evidence="6" id="KW-1185">Reference proteome</keyword>
<organism evidence="3 5">
    <name type="scientific">Punica granatum</name>
    <name type="common">Pomegranate</name>
    <dbReference type="NCBI Taxonomy" id="22663"/>
    <lineage>
        <taxon>Eukaryota</taxon>
        <taxon>Viridiplantae</taxon>
        <taxon>Streptophyta</taxon>
        <taxon>Embryophyta</taxon>
        <taxon>Tracheophyta</taxon>
        <taxon>Spermatophyta</taxon>
        <taxon>Magnoliopsida</taxon>
        <taxon>eudicotyledons</taxon>
        <taxon>Gunneridae</taxon>
        <taxon>Pentapetalae</taxon>
        <taxon>rosids</taxon>
        <taxon>malvids</taxon>
        <taxon>Myrtales</taxon>
        <taxon>Lythraceae</taxon>
        <taxon>Punica</taxon>
    </lineage>
</organism>
<dbReference type="EMBL" id="PGOL01000108">
    <property type="protein sequence ID" value="PKI76773.1"/>
    <property type="molecule type" value="Genomic_DNA"/>
</dbReference>
<dbReference type="OrthoDB" id="6159439at2759"/>
<evidence type="ECO:0000259" key="2">
    <source>
        <dbReference type="Pfam" id="PF24818"/>
    </source>
</evidence>
<comment type="caution">
    <text evidence="3">The sequence shown here is derived from an EMBL/GenBank/DDBJ whole genome shotgun (WGS) entry which is preliminary data.</text>
</comment>
<evidence type="ECO:0000313" key="5">
    <source>
        <dbReference type="Proteomes" id="UP000197138"/>
    </source>
</evidence>
<dbReference type="GeneID" id="116213162"/>
<accession>A0A218VRY0</accession>
<dbReference type="Proteomes" id="UP000233551">
    <property type="component" value="Unassembled WGS sequence"/>
</dbReference>
<dbReference type="STRING" id="22663.A0A218VRY0"/>
<evidence type="ECO:0000313" key="6">
    <source>
        <dbReference type="Proteomes" id="UP000233551"/>
    </source>
</evidence>
<dbReference type="PANTHER" id="PTHR33494">
    <property type="entry name" value="OS02G0793800 PROTEIN"/>
    <property type="match status" value="1"/>
</dbReference>
<dbReference type="Pfam" id="PF24818">
    <property type="entry name" value="PH_TRF2_HOY1"/>
    <property type="match status" value="1"/>
</dbReference>
<evidence type="ECO:0000313" key="4">
    <source>
        <dbReference type="EMBL" id="PKI76773.1"/>
    </source>
</evidence>
<reference evidence="4 6" key="3">
    <citation type="submission" date="2017-11" db="EMBL/GenBank/DDBJ databases">
        <title>De-novo sequencing of pomegranate (Punica granatum L.) genome.</title>
        <authorList>
            <person name="Akparov Z."/>
            <person name="Amiraslanov A."/>
            <person name="Hajiyeva S."/>
            <person name="Abbasov M."/>
            <person name="Kaur K."/>
            <person name="Hamwieh A."/>
            <person name="Solovyev V."/>
            <person name="Salamov A."/>
            <person name="Braich B."/>
            <person name="Kosarev P."/>
            <person name="Mahmoud A."/>
            <person name="Hajiyev E."/>
            <person name="Babayeva S."/>
            <person name="Izzatullayeva V."/>
            <person name="Mammadov A."/>
            <person name="Mammadov A."/>
            <person name="Sharifova S."/>
            <person name="Ojaghi J."/>
            <person name="Eynullazada K."/>
            <person name="Bayramov B."/>
            <person name="Abdulazimova A."/>
            <person name="Shahmuradov I."/>
        </authorList>
    </citation>
    <scope>NUCLEOTIDE SEQUENCE [LARGE SCALE GENOMIC DNA]</scope>
    <source>
        <strain evidence="4">AG2017</strain>
        <strain evidence="6">cv. AG2017</strain>
        <tissue evidence="4">Leaf</tissue>
    </source>
</reference>
<dbReference type="PANTHER" id="PTHR33494:SF5">
    <property type="entry name" value="F10A16.6 PROTEIN"/>
    <property type="match status" value="1"/>
</dbReference>
<feature type="domain" description="TRF2/HOY1 PH-like" evidence="2">
    <location>
        <begin position="75"/>
        <end position="193"/>
    </location>
</feature>
<gene>
    <name evidence="3" type="ORF">CDL15_Pgr020075</name>
    <name evidence="4" type="ORF">CRG98_002759</name>
</gene>
<reference evidence="5" key="1">
    <citation type="journal article" date="2017" name="Plant J.">
        <title>The pomegranate (Punica granatum L.) genome and the genomics of punicalagin biosynthesis.</title>
        <authorList>
            <person name="Qin G."/>
            <person name="Xu C."/>
            <person name="Ming R."/>
            <person name="Tang H."/>
            <person name="Guyot R."/>
            <person name="Kramer E.M."/>
            <person name="Hu Y."/>
            <person name="Yi X."/>
            <person name="Qi Y."/>
            <person name="Xu X."/>
            <person name="Gao Z."/>
            <person name="Pan H."/>
            <person name="Jian J."/>
            <person name="Tian Y."/>
            <person name="Yue Z."/>
            <person name="Xu Y."/>
        </authorList>
    </citation>
    <scope>NUCLEOTIDE SEQUENCE [LARGE SCALE GENOMIC DNA]</scope>
    <source>
        <strain evidence="5">cv. Dabenzi</strain>
    </source>
</reference>
<evidence type="ECO:0000313" key="3">
    <source>
        <dbReference type="EMBL" id="OWM62781.1"/>
    </source>
</evidence>
<dbReference type="Proteomes" id="UP000197138">
    <property type="component" value="Unassembled WGS sequence"/>
</dbReference>
<name>A0A218VRY0_PUNGR</name>
<dbReference type="InterPro" id="IPR057939">
    <property type="entry name" value="TRF2_HOY1_PH"/>
</dbReference>
<feature type="region of interest" description="Disordered" evidence="1">
    <location>
        <begin position="284"/>
        <end position="304"/>
    </location>
</feature>
<sequence>MVQGFTYDPREVAMSELFPSESSKQSDISAELSKLPPLNLTLRKTPSFLNLLKTKLSKNESSANQRAPEKLKASNFPASLLRIGSWQEASMNESDLVAKCYYSKRKLVWEVLRDGLKSKIEIQWSDISAIRATRREDHPGILEIELGQAPTFYREANPQPRKHTIWHMTTDFTDGQASLHRRHYIKFPPGILDRQYEKLLQCDQRLMELSRKGFPSHDSPYFDWCPYEHHLNYSFDPPAHEVKPQIHFRLIDPRESLLVDPIHQLFQTNQRAIDPAFHFEDSTASPISGPSRFQDNTVTEYSSSSDDHVSNFGFGDSGTTHWAHGMNDFANDQTSYHATTSMETPAVDMGVPSTFQQNLFDDPLHYPYDMGGYLGMESSLNHVRPFQDTSYANSGFTMGSTGQFHAMSGAQTCPQVANSSLPSHFSNANLSMHQYGNVDYMYPPFSHGF</sequence>
<reference evidence="3" key="2">
    <citation type="submission" date="2017-06" db="EMBL/GenBank/DDBJ databases">
        <title>The pomegranate genome and the genomics of punicalagin biosynthesis.</title>
        <authorList>
            <person name="Xu C."/>
        </authorList>
    </citation>
    <scope>NUCLEOTIDE SEQUENCE [LARGE SCALE GENOMIC DNA]</scope>
    <source>
        <tissue evidence="3">Fresh leaf</tissue>
    </source>
</reference>
<dbReference type="AlphaFoldDB" id="A0A218VRY0"/>
<evidence type="ECO:0000256" key="1">
    <source>
        <dbReference type="SAM" id="MobiDB-lite"/>
    </source>
</evidence>